<dbReference type="SUPFAM" id="SSF52540">
    <property type="entry name" value="P-loop containing nucleoside triphosphate hydrolases"/>
    <property type="match status" value="1"/>
</dbReference>
<dbReference type="SMART" id="SM00451">
    <property type="entry name" value="ZnF_U1"/>
    <property type="match status" value="1"/>
</dbReference>
<evidence type="ECO:0000259" key="3">
    <source>
        <dbReference type="PROSITE" id="PS50103"/>
    </source>
</evidence>
<keyword evidence="1" id="KW-0479">Metal-binding</keyword>
<evidence type="ECO:0000313" key="5">
    <source>
        <dbReference type="RefSeq" id="XP_013414704.1"/>
    </source>
</evidence>
<dbReference type="Gene3D" id="1.25.40.10">
    <property type="entry name" value="Tetratricopeptide repeat domain"/>
    <property type="match status" value="2"/>
</dbReference>
<dbReference type="InterPro" id="IPR036236">
    <property type="entry name" value="Znf_C2H2_sf"/>
</dbReference>
<dbReference type="InterPro" id="IPR045055">
    <property type="entry name" value="DNA2/NAM7-like"/>
</dbReference>
<reference evidence="5" key="1">
    <citation type="submission" date="2025-08" db="UniProtKB">
        <authorList>
            <consortium name="RefSeq"/>
        </authorList>
    </citation>
    <scope>IDENTIFICATION</scope>
    <source>
        <tissue evidence="5">Gonads</tissue>
    </source>
</reference>
<name>A0A1S3JXD8_LINAN</name>
<dbReference type="InterPro" id="IPR000571">
    <property type="entry name" value="Znf_CCCH"/>
</dbReference>
<dbReference type="InterPro" id="IPR013087">
    <property type="entry name" value="Znf_C2H2_type"/>
</dbReference>
<dbReference type="GO" id="GO:0043186">
    <property type="term" value="C:P granule"/>
    <property type="evidence" value="ECO:0007669"/>
    <property type="project" value="TreeGrafter"/>
</dbReference>
<dbReference type="Gene3D" id="3.40.50.300">
    <property type="entry name" value="P-loop containing nucleotide triphosphate hydrolases"/>
    <property type="match status" value="1"/>
</dbReference>
<evidence type="ECO:0000256" key="2">
    <source>
        <dbReference type="SAM" id="MobiDB-lite"/>
    </source>
</evidence>
<dbReference type="InterPro" id="IPR011990">
    <property type="entry name" value="TPR-like_helical_dom_sf"/>
</dbReference>
<dbReference type="GO" id="GO:0035194">
    <property type="term" value="P:regulatory ncRNA-mediated post-transcriptional gene silencing"/>
    <property type="evidence" value="ECO:0007669"/>
    <property type="project" value="TreeGrafter"/>
</dbReference>
<dbReference type="InterPro" id="IPR019734">
    <property type="entry name" value="TPR_rpt"/>
</dbReference>
<feature type="region of interest" description="Disordered" evidence="2">
    <location>
        <begin position="113"/>
        <end position="149"/>
    </location>
</feature>
<sequence>MGISVEAWRLRIGCFTHSSSASSEDDPHRNSHRKRKCRTTNHDCVAKVLPVEQNEELPSALGAKRLKTASPRKSFAQQLCAYIPNLRGHLSAGLRLLLLIGLLLLVAGDVEANPGPSTTPGSEQNNGEDPAKEELQAQSTSPGQPEAHDKEIAKYEEEVMVYLERGKEPFKRGEFDVAAEHLSRALEYVEKFHLQKGICITPHQLLVDVYFNRCLCYQMMGEGHYLMALKDLHKAIVYCSEITIMRIDEFRIRGDILLSMISRQIRVYNDRNQVEEAKRLIDVMKKDGIIGFNKQEYTKALAIYSKACKLAHLLCNWREKDADVILADVQVRFAEALFTWNTVLGLHLQRVFRMISMKFQECLDLMEDVYQSELVNNIKMKAHFYRAQCFCMSKMYKEAKEAIDTALQLAKEVRDLENLKEKDMLELRKLCTEEMEAISGSQTAVNEEWLEGTNIAEGIRAKRHQEKIRKRYQESKTLKVKKIKYKQVPRKPEAGRQQLKAVSAPAPVKAKEDNLPQRTDEREIISKLDKLTDTSIPDDRKKSDAPLEYKLTTRGSGISSRDSEQVVGIKANFPLQDVRIQLACSSCCVESENSGDAYWYDWKAHENCYEDRLLLQRKGGKLWLWIKAPLYNTFTDLCKTHLHGRSSPFPVKKCKYPHSKEEKILWKKEQRHEFKILNFIDELRYAYHPKPKTPQELIQKYGGKLVFVCRKCFFMKPTVISWKVKDKDCCENGHRWKVEGFLLVHESIVGTGRNRIPIRERPTGYAESDMYQRCAKGICTEGDCPKAHFDIERDVWHLETINNWTRKDFIRNLKKLNSHDKKTTTMKNTLGTVIENTEVLSARIQHLDCISSASTFTPASEVKCQEKVQYACRKCYIKNRNLIVGPSVDFRFCDKQLHPWNPDTYLCVALQEDGKYCEIRELPDVKRDQFDLCVNIKSSNRCFRGKECTYAHSPMEKLLWEWMQKNGVLSLEELVIASERSQSSLAPKQDGDDVTEHRIPGTRFCFPKFYCKYCYKECNSKIQLERHFSSQKHKSVLSQLNRSDQPWNCREPPPNLIDFKLCKRHCEDGETCLYSGVEDHLNLCPFAHSEEELGEWNQRAAQKDALRNLMKETKVYPYLNQVYEDYLAVKDTEKEKNLIVYDMKGIDITPNPQTEDGKQFLHKQFQDKIKNDKGYTFTVKVDTSKVDLKLERASLLLFKHRDHFGIETDGGDTVQLIAGDSVCSNVDNNTYELRVLFKTFIFGTFEQILLLDFGQRPFLGVSLKVDVGTEQALKKLFKVRKLQQMPRGHVISDYIPCASNPSPLQEVVRKHLQNIWDSSYNLTSLDKKELNRHNYVGVMHQLLLEEQKEQASLVQGCRIKAGTEVMTRLPLSLHHIKTDKHLFAKISMDENLLQFGRETVELLLTSVSQGYIQLVTSPSSEFYEVEVLNYQDFIDKGRTRDSIYLALSDQCCQDLHLIPDTCTYLTVQFKLDVTNFQLMHLALERLDANLDVFFPDYTLDQPMRDCLPGELKKIHGLEEKKVDILKNILSEPVGDLQIPPTIILGAFGTGKTYILKEAVALLMKDTSKRVLICCKFDSAADLYVSFIEHKLKEHSKQASKHDHPLRIYGIEKEKGNKDVKYSVCTRPSQEQLDRHRIIITTLSASMLLKFGPSEALVFTHIFIDEAGQALEPELKLDQKNVFLLSHFGSQEVRRRGLEHPTTTFLRPKK</sequence>
<gene>
    <name evidence="5" type="primary">LOC106176738</name>
</gene>
<feature type="compositionally biased region" description="Polar residues" evidence="2">
    <location>
        <begin position="115"/>
        <end position="127"/>
    </location>
</feature>
<dbReference type="PROSITE" id="PS50103">
    <property type="entry name" value="ZF_C3H1"/>
    <property type="match status" value="1"/>
</dbReference>
<feature type="compositionally biased region" description="Basic and acidic residues" evidence="2">
    <location>
        <begin position="509"/>
        <end position="521"/>
    </location>
</feature>
<protein>
    <submittedName>
        <fullName evidence="5">Uncharacterized protein LOC106176738</fullName>
    </submittedName>
</protein>
<dbReference type="InterPro" id="IPR003604">
    <property type="entry name" value="Matrin/U1-like-C_Znf_C2H2"/>
</dbReference>
<dbReference type="Gene3D" id="3.30.160.60">
    <property type="entry name" value="Classic Zinc Finger"/>
    <property type="match status" value="1"/>
</dbReference>
<dbReference type="GO" id="GO:0005829">
    <property type="term" value="C:cytosol"/>
    <property type="evidence" value="ECO:0007669"/>
    <property type="project" value="TreeGrafter"/>
</dbReference>
<evidence type="ECO:0000313" key="4">
    <source>
        <dbReference type="Proteomes" id="UP000085678"/>
    </source>
</evidence>
<dbReference type="InterPro" id="IPR027417">
    <property type="entry name" value="P-loop_NTPase"/>
</dbReference>
<dbReference type="SUPFAM" id="SSF57667">
    <property type="entry name" value="beta-beta-alpha zinc fingers"/>
    <property type="match status" value="1"/>
</dbReference>
<keyword evidence="1" id="KW-0862">Zinc</keyword>
<dbReference type="OrthoDB" id="433738at2759"/>
<feature type="region of interest" description="Disordered" evidence="2">
    <location>
        <begin position="489"/>
        <end position="521"/>
    </location>
</feature>
<dbReference type="GO" id="GO:0008270">
    <property type="term" value="F:zinc ion binding"/>
    <property type="evidence" value="ECO:0007669"/>
    <property type="project" value="UniProtKB-KW"/>
</dbReference>
<dbReference type="GO" id="GO:0003676">
    <property type="term" value="F:nucleic acid binding"/>
    <property type="evidence" value="ECO:0007669"/>
    <property type="project" value="InterPro"/>
</dbReference>
<proteinExistence type="predicted"/>
<keyword evidence="1" id="KW-0863">Zinc-finger</keyword>
<dbReference type="RefSeq" id="XP_013414704.1">
    <property type="nucleotide sequence ID" value="XM_013559250.1"/>
</dbReference>
<feature type="zinc finger region" description="C3H1-type" evidence="1">
    <location>
        <begin position="927"/>
        <end position="955"/>
    </location>
</feature>
<dbReference type="PROSITE" id="PS00028">
    <property type="entry name" value="ZINC_FINGER_C2H2_1"/>
    <property type="match status" value="1"/>
</dbReference>
<dbReference type="InParanoid" id="A0A1S3JXD8"/>
<evidence type="ECO:0000256" key="1">
    <source>
        <dbReference type="PROSITE-ProRule" id="PRU00723"/>
    </source>
</evidence>
<accession>A0A1S3JXD8</accession>
<dbReference type="GeneID" id="106176738"/>
<dbReference type="SUPFAM" id="SSF48452">
    <property type="entry name" value="TPR-like"/>
    <property type="match status" value="1"/>
</dbReference>
<dbReference type="PANTHER" id="PTHR10887">
    <property type="entry name" value="DNA2/NAM7 HELICASE FAMILY"/>
    <property type="match status" value="1"/>
</dbReference>
<dbReference type="SMART" id="SM00028">
    <property type="entry name" value="TPR"/>
    <property type="match status" value="4"/>
</dbReference>
<keyword evidence="4" id="KW-1185">Reference proteome</keyword>
<dbReference type="Proteomes" id="UP000085678">
    <property type="component" value="Unplaced"/>
</dbReference>
<dbReference type="KEGG" id="lak:106176738"/>
<feature type="domain" description="C3H1-type" evidence="3">
    <location>
        <begin position="927"/>
        <end position="955"/>
    </location>
</feature>
<dbReference type="PANTHER" id="PTHR10887:SF322">
    <property type="entry name" value="HELICASE MOV-10"/>
    <property type="match status" value="1"/>
</dbReference>
<organism evidence="4 5">
    <name type="scientific">Lingula anatina</name>
    <name type="common">Brachiopod</name>
    <name type="synonym">Lingula unguis</name>
    <dbReference type="NCBI Taxonomy" id="7574"/>
    <lineage>
        <taxon>Eukaryota</taxon>
        <taxon>Metazoa</taxon>
        <taxon>Spiralia</taxon>
        <taxon>Lophotrochozoa</taxon>
        <taxon>Brachiopoda</taxon>
        <taxon>Linguliformea</taxon>
        <taxon>Lingulata</taxon>
        <taxon>Lingulida</taxon>
        <taxon>Linguloidea</taxon>
        <taxon>Lingulidae</taxon>
        <taxon>Lingula</taxon>
    </lineage>
</organism>
<dbReference type="STRING" id="7574.A0A1S3JXD8"/>
<feature type="region of interest" description="Disordered" evidence="2">
    <location>
        <begin position="18"/>
        <end position="37"/>
    </location>
</feature>